<proteinExistence type="predicted"/>
<dbReference type="PROSITE" id="PS51840">
    <property type="entry name" value="C2_NT"/>
    <property type="match status" value="1"/>
</dbReference>
<accession>A0A2R6PLT8</accession>
<reference evidence="4" key="2">
    <citation type="journal article" date="2018" name="BMC Genomics">
        <title>A manually annotated Actinidia chinensis var. chinensis (kiwifruit) genome highlights the challenges associated with draft genomes and gene prediction in plants.</title>
        <authorList>
            <person name="Pilkington S.M."/>
            <person name="Crowhurst R."/>
            <person name="Hilario E."/>
            <person name="Nardozza S."/>
            <person name="Fraser L."/>
            <person name="Peng Y."/>
            <person name="Gunaseelan K."/>
            <person name="Simpson R."/>
            <person name="Tahir J."/>
            <person name="Deroles S.C."/>
            <person name="Templeton K."/>
            <person name="Luo Z."/>
            <person name="Davy M."/>
            <person name="Cheng C."/>
            <person name="McNeilage M."/>
            <person name="Scaglione D."/>
            <person name="Liu Y."/>
            <person name="Zhang Q."/>
            <person name="Datson P."/>
            <person name="De Silva N."/>
            <person name="Gardiner S.E."/>
            <person name="Bassett H."/>
            <person name="Chagne D."/>
            <person name="McCallum J."/>
            <person name="Dzierzon H."/>
            <person name="Deng C."/>
            <person name="Wang Y.Y."/>
            <person name="Barron L."/>
            <person name="Manako K."/>
            <person name="Bowen J."/>
            <person name="Foster T.M."/>
            <person name="Erridge Z.A."/>
            <person name="Tiffin H."/>
            <person name="Waite C.N."/>
            <person name="Davies K.M."/>
            <person name="Grierson E.P."/>
            <person name="Laing W.A."/>
            <person name="Kirk R."/>
            <person name="Chen X."/>
            <person name="Wood M."/>
            <person name="Montefiori M."/>
            <person name="Brummell D.A."/>
            <person name="Schwinn K.E."/>
            <person name="Catanach A."/>
            <person name="Fullerton C."/>
            <person name="Li D."/>
            <person name="Meiyalaghan S."/>
            <person name="Nieuwenhuizen N."/>
            <person name="Read N."/>
            <person name="Prakash R."/>
            <person name="Hunter D."/>
            <person name="Zhang H."/>
            <person name="McKenzie M."/>
            <person name="Knabel M."/>
            <person name="Harris A."/>
            <person name="Allan A.C."/>
            <person name="Gleave A."/>
            <person name="Chen A."/>
            <person name="Janssen B.J."/>
            <person name="Plunkett B."/>
            <person name="Ampomah-Dwamena C."/>
            <person name="Voogd C."/>
            <person name="Leif D."/>
            <person name="Lafferty D."/>
            <person name="Souleyre E.J.F."/>
            <person name="Varkonyi-Gasic E."/>
            <person name="Gambi F."/>
            <person name="Hanley J."/>
            <person name="Yao J.L."/>
            <person name="Cheung J."/>
            <person name="David K.M."/>
            <person name="Warren B."/>
            <person name="Marsh K."/>
            <person name="Snowden K.C."/>
            <person name="Lin-Wang K."/>
            <person name="Brian L."/>
            <person name="Martinez-Sanchez M."/>
            <person name="Wang M."/>
            <person name="Ileperuma N."/>
            <person name="Macnee N."/>
            <person name="Campin R."/>
            <person name="McAtee P."/>
            <person name="Drummond R.S.M."/>
            <person name="Espley R.V."/>
            <person name="Ireland H.S."/>
            <person name="Wu R."/>
            <person name="Atkinson R.G."/>
            <person name="Karunairetnam S."/>
            <person name="Bulley S."/>
            <person name="Chunkath S."/>
            <person name="Hanley Z."/>
            <person name="Storey R."/>
            <person name="Thrimawithana A.H."/>
            <person name="Thomson S."/>
            <person name="David C."/>
            <person name="Testolin R."/>
            <person name="Huang H."/>
            <person name="Hellens R.P."/>
            <person name="Schaffer R.J."/>
        </authorList>
    </citation>
    <scope>NUCLEOTIDE SEQUENCE [LARGE SCALE GENOMIC DNA]</scope>
    <source>
        <strain evidence="4">cv. Red5</strain>
    </source>
</reference>
<comment type="caution">
    <text evidence="3">The sequence shown here is derived from an EMBL/GenBank/DDBJ whole genome shotgun (WGS) entry which is preliminary data.</text>
</comment>
<feature type="compositionally biased region" description="Low complexity" evidence="1">
    <location>
        <begin position="196"/>
        <end position="206"/>
    </location>
</feature>
<reference evidence="3 4" key="1">
    <citation type="submission" date="2017-07" db="EMBL/GenBank/DDBJ databases">
        <title>An improved, manually edited Actinidia chinensis var. chinensis (kiwifruit) genome highlights the challenges associated with draft genomes and gene prediction in plants.</title>
        <authorList>
            <person name="Pilkington S."/>
            <person name="Crowhurst R."/>
            <person name="Hilario E."/>
            <person name="Nardozza S."/>
            <person name="Fraser L."/>
            <person name="Peng Y."/>
            <person name="Gunaseelan K."/>
            <person name="Simpson R."/>
            <person name="Tahir J."/>
            <person name="Deroles S."/>
            <person name="Templeton K."/>
            <person name="Luo Z."/>
            <person name="Davy M."/>
            <person name="Cheng C."/>
            <person name="Mcneilage M."/>
            <person name="Scaglione D."/>
            <person name="Liu Y."/>
            <person name="Zhang Q."/>
            <person name="Datson P."/>
            <person name="De Silva N."/>
            <person name="Gardiner S."/>
            <person name="Bassett H."/>
            <person name="Chagne D."/>
            <person name="Mccallum J."/>
            <person name="Dzierzon H."/>
            <person name="Deng C."/>
            <person name="Wang Y.-Y."/>
            <person name="Barron N."/>
            <person name="Manako K."/>
            <person name="Bowen J."/>
            <person name="Foster T."/>
            <person name="Erridge Z."/>
            <person name="Tiffin H."/>
            <person name="Waite C."/>
            <person name="Davies K."/>
            <person name="Grierson E."/>
            <person name="Laing W."/>
            <person name="Kirk R."/>
            <person name="Chen X."/>
            <person name="Wood M."/>
            <person name="Montefiori M."/>
            <person name="Brummell D."/>
            <person name="Schwinn K."/>
            <person name="Catanach A."/>
            <person name="Fullerton C."/>
            <person name="Li D."/>
            <person name="Meiyalaghan S."/>
            <person name="Nieuwenhuizen N."/>
            <person name="Read N."/>
            <person name="Prakash R."/>
            <person name="Hunter D."/>
            <person name="Zhang H."/>
            <person name="Mckenzie M."/>
            <person name="Knabel M."/>
            <person name="Harris A."/>
            <person name="Allan A."/>
            <person name="Chen A."/>
            <person name="Janssen B."/>
            <person name="Plunkett B."/>
            <person name="Dwamena C."/>
            <person name="Voogd C."/>
            <person name="Leif D."/>
            <person name="Lafferty D."/>
            <person name="Souleyre E."/>
            <person name="Varkonyi-Gasic E."/>
            <person name="Gambi F."/>
            <person name="Hanley J."/>
            <person name="Yao J.-L."/>
            <person name="Cheung J."/>
            <person name="David K."/>
            <person name="Warren B."/>
            <person name="Marsh K."/>
            <person name="Snowden K."/>
            <person name="Lin-Wang K."/>
            <person name="Brian L."/>
            <person name="Martinez-Sanchez M."/>
            <person name="Wang M."/>
            <person name="Ileperuma N."/>
            <person name="Macnee N."/>
            <person name="Campin R."/>
            <person name="Mcatee P."/>
            <person name="Drummond R."/>
            <person name="Espley R."/>
            <person name="Ireland H."/>
            <person name="Wu R."/>
            <person name="Atkinson R."/>
            <person name="Karunairetnam S."/>
            <person name="Bulley S."/>
            <person name="Chunkath S."/>
            <person name="Hanley Z."/>
            <person name="Storey R."/>
            <person name="Thrimawithana A."/>
            <person name="Thomson S."/>
            <person name="David C."/>
            <person name="Testolin R."/>
        </authorList>
    </citation>
    <scope>NUCLEOTIDE SEQUENCE [LARGE SCALE GENOMIC DNA]</scope>
    <source>
        <strain evidence="4">cv. Red5</strain>
        <tissue evidence="3">Young leaf</tissue>
    </source>
</reference>
<gene>
    <name evidence="3" type="ORF">CEY00_Acc27646</name>
</gene>
<name>A0A2R6PLT8_ACTCC</name>
<sequence>MPKWDFSATKSETRNFKLHLMVCDLEGLSPAAIPNKKNYTIKIQVEWAVSKRKYISRRTTERNHTSNQCINSDGCVCWNESFYHECKLKLKNAMSFSSRMINLQVHGSNLEPNRRVSVLAKIRLDIAKIAGETETSEKIIKFPVRCCIGGSTVESRLTVKLNSFEFHPVHNSSIVHPLSPIQLLPSLSSCIRYQSTTSNEMDNSSSESDKEDEPSYRSLEATNLLLESLVDDKLEYCKEDTQKNNQQYQTVHKPSLTRLLSWKNLRVSFRVPEHPRDTPLLNKVYGEDGGDDIDNDRRCHLSPLQQGQGEVQSDLQPFGFMGSDRFEIGNWERRKLVSRDGSLVLVTEIFLASIDQRSEKASGEGACTVLAAVIADWLHQNPGILPLRCQFDKLIREGSLEWRNLCQEEANREKFTDQHFDLDTVLQAQVRPLKVVQKKSYVGFFELENIPNQFEFLQGVMSFDSIWEELQSRESRMAEEIYIVCWNDHFFVLKIEVDAIYIIDTLGERLFEGCTKAYILKFNKESKLYRMQPKVDSEKHAENQASNTGEKVDTGCSQKTKICEGKSSCKEFIKGFLAAIPLRELQTSIQSGITGGTPLHHLLQIEFQYTTTCNNTTNHGEQILVNQACEEGIEDCISPSDDKEP</sequence>
<evidence type="ECO:0000256" key="1">
    <source>
        <dbReference type="SAM" id="MobiDB-lite"/>
    </source>
</evidence>
<feature type="domain" description="C2 NT-type" evidence="2">
    <location>
        <begin position="6"/>
        <end position="165"/>
    </location>
</feature>
<dbReference type="PANTHER" id="PTHR31182">
    <property type="entry name" value="C2 NT-TYPE DOMAIN-CONTAINING PROTEIN"/>
    <property type="match status" value="1"/>
</dbReference>
<dbReference type="OrthoDB" id="733571at2759"/>
<dbReference type="AlphaFoldDB" id="A0A2R6PLT8"/>
<dbReference type="Gramene" id="PSR93037">
    <property type="protein sequence ID" value="PSR93037"/>
    <property type="gene ID" value="CEY00_Acc27646"/>
</dbReference>
<evidence type="ECO:0000313" key="4">
    <source>
        <dbReference type="Proteomes" id="UP000241394"/>
    </source>
</evidence>
<dbReference type="OMA" id="KFTDQHF"/>
<organism evidence="3 4">
    <name type="scientific">Actinidia chinensis var. chinensis</name>
    <name type="common">Chinese soft-hair kiwi</name>
    <dbReference type="NCBI Taxonomy" id="1590841"/>
    <lineage>
        <taxon>Eukaryota</taxon>
        <taxon>Viridiplantae</taxon>
        <taxon>Streptophyta</taxon>
        <taxon>Embryophyta</taxon>
        <taxon>Tracheophyta</taxon>
        <taxon>Spermatophyta</taxon>
        <taxon>Magnoliopsida</taxon>
        <taxon>eudicotyledons</taxon>
        <taxon>Gunneridae</taxon>
        <taxon>Pentapetalae</taxon>
        <taxon>asterids</taxon>
        <taxon>Ericales</taxon>
        <taxon>Actinidiaceae</taxon>
        <taxon>Actinidia</taxon>
    </lineage>
</organism>
<dbReference type="Pfam" id="PF10358">
    <property type="entry name" value="NT-C2"/>
    <property type="match status" value="1"/>
</dbReference>
<feature type="region of interest" description="Disordered" evidence="1">
    <location>
        <begin position="196"/>
        <end position="217"/>
    </location>
</feature>
<dbReference type="PANTHER" id="PTHR31182:SF21">
    <property type="entry name" value="C2 NT-TYPE DOMAIN-CONTAINING PROTEIN"/>
    <property type="match status" value="1"/>
</dbReference>
<dbReference type="Proteomes" id="UP000241394">
    <property type="component" value="Chromosome LG24"/>
</dbReference>
<evidence type="ECO:0000259" key="2">
    <source>
        <dbReference type="PROSITE" id="PS51840"/>
    </source>
</evidence>
<evidence type="ECO:0000313" key="3">
    <source>
        <dbReference type="EMBL" id="PSR93037.1"/>
    </source>
</evidence>
<dbReference type="EMBL" id="NKQK01000024">
    <property type="protein sequence ID" value="PSR93037.1"/>
    <property type="molecule type" value="Genomic_DNA"/>
</dbReference>
<dbReference type="InParanoid" id="A0A2R6PLT8"/>
<protein>
    <submittedName>
        <fullName evidence="3">Biotin synthase</fullName>
    </submittedName>
</protein>
<keyword evidence="4" id="KW-1185">Reference proteome</keyword>
<dbReference type="InterPro" id="IPR019448">
    <property type="entry name" value="NT-C2"/>
</dbReference>